<dbReference type="EMBL" id="DSPX01000248">
    <property type="protein sequence ID" value="HGG03555.1"/>
    <property type="molecule type" value="Genomic_DNA"/>
</dbReference>
<reference evidence="3" key="1">
    <citation type="journal article" date="2020" name="mSystems">
        <title>Genome- and Community-Level Interaction Insights into Carbon Utilization and Element Cycling Functions of Hydrothermarchaeota in Hydrothermal Sediment.</title>
        <authorList>
            <person name="Zhou Z."/>
            <person name="Liu Y."/>
            <person name="Xu W."/>
            <person name="Pan J."/>
            <person name="Luo Z.H."/>
            <person name="Li M."/>
        </authorList>
    </citation>
    <scope>NUCLEOTIDE SEQUENCE [LARGE SCALE GENOMIC DNA]</scope>
    <source>
        <strain evidence="3">SpSt-374</strain>
    </source>
</reference>
<dbReference type="PANTHER" id="PTHR46844:SF1">
    <property type="entry name" value="SLR5058 PROTEIN"/>
    <property type="match status" value="1"/>
</dbReference>
<dbReference type="Gene3D" id="3.90.1580.10">
    <property type="entry name" value="paralog of FGE (formylglycine-generating enzyme)"/>
    <property type="match status" value="1"/>
</dbReference>
<dbReference type="SUPFAM" id="SSF52540">
    <property type="entry name" value="P-loop containing nucleoside triphosphate hydrolases"/>
    <property type="match status" value="1"/>
</dbReference>
<feature type="compositionally biased region" description="Basic and acidic residues" evidence="1">
    <location>
        <begin position="27"/>
        <end position="42"/>
    </location>
</feature>
<feature type="compositionally biased region" description="Polar residues" evidence="1">
    <location>
        <begin position="840"/>
        <end position="860"/>
    </location>
</feature>
<protein>
    <submittedName>
        <fullName evidence="3">NACHT domain-containing protein</fullName>
    </submittedName>
</protein>
<dbReference type="InterPro" id="IPR016187">
    <property type="entry name" value="CTDL_fold"/>
</dbReference>
<dbReference type="PANTHER" id="PTHR46844">
    <property type="entry name" value="SLR5058 PROTEIN"/>
    <property type="match status" value="1"/>
</dbReference>
<feature type="compositionally biased region" description="Polar residues" evidence="1">
    <location>
        <begin position="196"/>
        <end position="205"/>
    </location>
</feature>
<organism evidence="3">
    <name type="scientific">Planktothricoides sp. SpSt-374</name>
    <dbReference type="NCBI Taxonomy" id="2282167"/>
    <lineage>
        <taxon>Bacteria</taxon>
        <taxon>Bacillati</taxon>
        <taxon>Cyanobacteriota</taxon>
        <taxon>Cyanophyceae</taxon>
        <taxon>Oscillatoriophycideae</taxon>
        <taxon>Oscillatoriales</taxon>
        <taxon>Oscillatoriaceae</taxon>
        <taxon>Planktothricoides</taxon>
    </lineage>
</organism>
<dbReference type="AlphaFoldDB" id="A0A7C3VWH2"/>
<feature type="region of interest" description="Disordered" evidence="1">
    <location>
        <begin position="838"/>
        <end position="865"/>
    </location>
</feature>
<evidence type="ECO:0000259" key="2">
    <source>
        <dbReference type="PROSITE" id="PS50837"/>
    </source>
</evidence>
<proteinExistence type="predicted"/>
<dbReference type="Gene3D" id="3.40.50.300">
    <property type="entry name" value="P-loop containing nucleotide triphosphate hydrolases"/>
    <property type="match status" value="1"/>
</dbReference>
<dbReference type="InterPro" id="IPR042095">
    <property type="entry name" value="SUMF_sf"/>
</dbReference>
<dbReference type="InterPro" id="IPR007111">
    <property type="entry name" value="NACHT_NTPase"/>
</dbReference>
<name>A0A7C3VWH2_9CYAN</name>
<evidence type="ECO:0000313" key="3">
    <source>
        <dbReference type="EMBL" id="HGG03555.1"/>
    </source>
</evidence>
<accession>A0A7C3VWH2</accession>
<evidence type="ECO:0000256" key="1">
    <source>
        <dbReference type="SAM" id="MobiDB-lite"/>
    </source>
</evidence>
<dbReference type="InterPro" id="IPR027417">
    <property type="entry name" value="P-loop_NTPase"/>
</dbReference>
<dbReference type="SUPFAM" id="SSF56436">
    <property type="entry name" value="C-type lectin-like"/>
    <property type="match status" value="1"/>
</dbReference>
<feature type="region of interest" description="Disordered" evidence="1">
    <location>
        <begin position="189"/>
        <end position="217"/>
    </location>
</feature>
<feature type="region of interest" description="Disordered" evidence="1">
    <location>
        <begin position="26"/>
        <end position="49"/>
    </location>
</feature>
<dbReference type="Pfam" id="PF05729">
    <property type="entry name" value="NACHT"/>
    <property type="match status" value="1"/>
</dbReference>
<dbReference type="PROSITE" id="PS50837">
    <property type="entry name" value="NACHT"/>
    <property type="match status" value="1"/>
</dbReference>
<gene>
    <name evidence="3" type="ORF">ENR15_23675</name>
</gene>
<sequence>MIRQVLWNLINRFPNFYGSWGGADEGGGDRAVKTSRFGDRPRWRQGRSATPISEPEQMFVPLRVTPDSAADLTVRADFLPQAIVQAREATGSLEIWDFLAAIPDEPVFRCLAVIGPSGSGKTTLLENLLLTYAQNHQHQRHSQVTKMIPVLLYVRDFTTPQIGVSLKSASGKAATLGEVIYHSSQRKPNEAPVNHVSASPLFNPQRQRRSGTGGGWGVGTSVDTVLGRAKDLSGLERSMQERQYLVMLDGLDEISHTEARRDIYAWIEQQMYAYPKACFIVTSRSFAYRQAPLKTVKIVLELQPFNRREIEQFVYNWYGGYAGEMPRAHRHASHQVRELLAQIQSSSSVWQMATNPLLLTAIASVFDAKGTIPTNRVELYHALYDVLAPNPEGGSTNPGILAQTALQLMRDKTRLLLSENANQAALPAKFPDLFVARSPGIWEFAHKSFQEYLAAVAIQQSRREQLLLKCLADPWWEETVRFYAAMSDASNVIRTAMAHPATFKLASDCLREGSCFQPELREQFDLVVEAYLESSSPEIFQPAALVLLAERLHRLEKLSGAVVVDTSYITCAEYQLFVDDRLAVGQQRQPDFWPDRRFPMLDSTAPVAGVRASDAEEFCEWLNQQASAMSILGVRFRLPTYQECVAHPLPGGKVGTWSYAGKDKVIAGLDPQILQQWEQRMRMTLNADLMSQRQHHDRTFPQMRHTHLDPTRSFIQHLAKILAKANVEMWESHNQGSGLPQRLVRTWTVASNHQILRHIDRLRDLLIALAYVCDLSHARDLALELARCRKLLSARLPAATKTAPHNAQIDLSRTRADLLLIYVIWDCLARTYHHKAKNSHLPTQPNSSGQTQTIPASTPQPIFAGEKHTNYHDLKRDFDRKKDDILNLYAFLVLLEERRTKRLTPWEGIRIVMERIPD</sequence>
<feature type="domain" description="NACHT" evidence="2">
    <location>
        <begin position="109"/>
        <end position="285"/>
    </location>
</feature>
<comment type="caution">
    <text evidence="3">The sequence shown here is derived from an EMBL/GenBank/DDBJ whole genome shotgun (WGS) entry which is preliminary data.</text>
</comment>